<dbReference type="OrthoDB" id="9800184at2"/>
<comment type="pathway">
    <text evidence="1">Cofactor biosynthesis; L-ascorbate biosynthesis.</text>
</comment>
<sequence length="444" mass="50352">MKQVQWSNWSGAVRANPRTVLYPASIPEVVKMVQMCRQEGRRLRVVGSGHSFTPIAASEDCLVSLDAMQGLVHVDAEARIATVWAGTKLKLLGDLLFQHGLAQENLGDIDVQSIAGAISTGTHGTGRAFGNISTQVVGLTVVTGTGEVLECSRESHLDEFKALQVSLGTLGIIVQVTLRLEPAYKIEYESRRVTLDECLKQQARLAEENRHFEFYWFPYAEPCQIKLMNKTDQEVKEHRIRDYISEVLVENTLFGLISELCRKVPKASPYVSRFSASQVPLGRKVNYSHRLFATQRLVRFNEMEYNIPVESMNAVIEDMRTELSRGKFQVHFPVECRYAKGDDIWLSPAYGRDSAYIAIHMYKGMPYEDYFHAMERIFLRYGGRPHWGKMHNLEAAQLKELYPMWEAFRAVREELDPDGILLSDYMGRLFDVSGPISDSISDIG</sequence>
<dbReference type="Gene3D" id="3.30.43.10">
    <property type="entry name" value="Uridine Diphospho-n-acetylenolpyruvylglucosamine Reductase, domain 2"/>
    <property type="match status" value="1"/>
</dbReference>
<evidence type="ECO:0000259" key="6">
    <source>
        <dbReference type="PROSITE" id="PS51387"/>
    </source>
</evidence>
<dbReference type="PROSITE" id="PS51387">
    <property type="entry name" value="FAD_PCMH"/>
    <property type="match status" value="1"/>
</dbReference>
<dbReference type="InterPro" id="IPR016166">
    <property type="entry name" value="FAD-bd_PCMH"/>
</dbReference>
<proteinExistence type="inferred from homology"/>
<comment type="similarity">
    <text evidence="2">Belongs to the oxygen-dependent FAD-linked oxidoreductase family.</text>
</comment>
<organism evidence="7 8">
    <name type="scientific">Paenibacillus lautus</name>
    <name type="common">Bacillus lautus</name>
    <dbReference type="NCBI Taxonomy" id="1401"/>
    <lineage>
        <taxon>Bacteria</taxon>
        <taxon>Bacillati</taxon>
        <taxon>Bacillota</taxon>
        <taxon>Bacilli</taxon>
        <taxon>Bacillales</taxon>
        <taxon>Paenibacillaceae</taxon>
        <taxon>Paenibacillus</taxon>
    </lineage>
</organism>
<dbReference type="Pfam" id="PF01565">
    <property type="entry name" value="FAD_binding_4"/>
    <property type="match status" value="1"/>
</dbReference>
<accession>A0A1R1AZJ9</accession>
<dbReference type="InterPro" id="IPR007173">
    <property type="entry name" value="ALO_C"/>
</dbReference>
<dbReference type="Gene3D" id="1.10.45.10">
    <property type="entry name" value="Vanillyl-alcohol Oxidase, Chain A, domain 4"/>
    <property type="match status" value="1"/>
</dbReference>
<feature type="domain" description="FAD-binding PCMH-type" evidence="6">
    <location>
        <begin position="13"/>
        <end position="183"/>
    </location>
</feature>
<evidence type="ECO:0000313" key="8">
    <source>
        <dbReference type="Proteomes" id="UP000187074"/>
    </source>
</evidence>
<dbReference type="GO" id="GO:0071949">
    <property type="term" value="F:FAD binding"/>
    <property type="evidence" value="ECO:0007669"/>
    <property type="project" value="InterPro"/>
</dbReference>
<dbReference type="PROSITE" id="PS00862">
    <property type="entry name" value="OX2_COVAL_FAD"/>
    <property type="match status" value="1"/>
</dbReference>
<evidence type="ECO:0000256" key="3">
    <source>
        <dbReference type="ARBA" id="ARBA00022630"/>
    </source>
</evidence>
<keyword evidence="4" id="KW-0060">Ascorbate biosynthesis</keyword>
<dbReference type="AlphaFoldDB" id="A0A1R1AZJ9"/>
<evidence type="ECO:0000256" key="4">
    <source>
        <dbReference type="ARBA" id="ARBA00022644"/>
    </source>
</evidence>
<gene>
    <name evidence="7" type="ORF">BK123_17905</name>
</gene>
<reference evidence="7 8" key="1">
    <citation type="submission" date="2016-11" db="EMBL/GenBank/DDBJ databases">
        <title>Paenibacillus species isolates.</title>
        <authorList>
            <person name="Beno S.M."/>
        </authorList>
    </citation>
    <scope>NUCLEOTIDE SEQUENCE [LARGE SCALE GENOMIC DNA]</scope>
    <source>
        <strain evidence="7 8">FSL F4-0100</strain>
    </source>
</reference>
<dbReference type="InterPro" id="IPR010031">
    <property type="entry name" value="FAD_lactone_oxidase-like"/>
</dbReference>
<dbReference type="RefSeq" id="WP_076323736.1">
    <property type="nucleotide sequence ID" value="NZ_MRTF01000006.1"/>
</dbReference>
<dbReference type="Pfam" id="PF04030">
    <property type="entry name" value="ALO"/>
    <property type="match status" value="1"/>
</dbReference>
<dbReference type="GO" id="GO:0016020">
    <property type="term" value="C:membrane"/>
    <property type="evidence" value="ECO:0007669"/>
    <property type="project" value="InterPro"/>
</dbReference>
<dbReference type="InterPro" id="IPR016167">
    <property type="entry name" value="FAD-bd_PCMH_sub1"/>
</dbReference>
<dbReference type="GO" id="GO:0019853">
    <property type="term" value="P:L-ascorbic acid biosynthetic process"/>
    <property type="evidence" value="ECO:0007669"/>
    <property type="project" value="UniProtKB-UniPathway"/>
</dbReference>
<evidence type="ECO:0000256" key="5">
    <source>
        <dbReference type="ARBA" id="ARBA00023002"/>
    </source>
</evidence>
<dbReference type="PANTHER" id="PTHR43762">
    <property type="entry name" value="L-GULONOLACTONE OXIDASE"/>
    <property type="match status" value="1"/>
</dbReference>
<dbReference type="GO" id="GO:0003885">
    <property type="term" value="F:D-arabinono-1,4-lactone oxidase activity"/>
    <property type="evidence" value="ECO:0007669"/>
    <property type="project" value="InterPro"/>
</dbReference>
<dbReference type="Proteomes" id="UP000187074">
    <property type="component" value="Unassembled WGS sequence"/>
</dbReference>
<dbReference type="NCBIfam" id="TIGR01679">
    <property type="entry name" value="bact_FAD_ox"/>
    <property type="match status" value="1"/>
</dbReference>
<dbReference type="InterPro" id="IPR006094">
    <property type="entry name" value="Oxid_FAD_bind_N"/>
</dbReference>
<dbReference type="InterPro" id="IPR036318">
    <property type="entry name" value="FAD-bd_PCMH-like_sf"/>
</dbReference>
<evidence type="ECO:0000256" key="2">
    <source>
        <dbReference type="ARBA" id="ARBA00005466"/>
    </source>
</evidence>
<evidence type="ECO:0000313" key="7">
    <source>
        <dbReference type="EMBL" id="OME91338.1"/>
    </source>
</evidence>
<dbReference type="EMBL" id="MRTF01000006">
    <property type="protein sequence ID" value="OME91338.1"/>
    <property type="molecule type" value="Genomic_DNA"/>
</dbReference>
<dbReference type="PANTHER" id="PTHR43762:SF1">
    <property type="entry name" value="D-ARABINONO-1,4-LACTONE OXIDASE"/>
    <property type="match status" value="1"/>
</dbReference>
<dbReference type="STRING" id="1401.BK123_17905"/>
<evidence type="ECO:0000256" key="1">
    <source>
        <dbReference type="ARBA" id="ARBA00005147"/>
    </source>
</evidence>
<dbReference type="InterPro" id="IPR006093">
    <property type="entry name" value="Oxy_OxRdtase_FAD_BS"/>
</dbReference>
<protein>
    <submittedName>
        <fullName evidence="7">FAD-binding oxidoreductase</fullName>
    </submittedName>
</protein>
<keyword evidence="5" id="KW-0560">Oxidoreductase</keyword>
<dbReference type="UniPathway" id="UPA00132"/>
<name>A0A1R1AZJ9_PAELA</name>
<keyword evidence="3" id="KW-0285">Flavoprotein</keyword>
<dbReference type="InterPro" id="IPR016169">
    <property type="entry name" value="FAD-bd_PCMH_sub2"/>
</dbReference>
<dbReference type="PIRSF" id="PIRSF000136">
    <property type="entry name" value="LGO_GLO"/>
    <property type="match status" value="1"/>
</dbReference>
<dbReference type="Gene3D" id="3.30.465.10">
    <property type="match status" value="1"/>
</dbReference>
<dbReference type="SUPFAM" id="SSF56176">
    <property type="entry name" value="FAD-binding/transporter-associated domain-like"/>
    <property type="match status" value="1"/>
</dbReference>
<comment type="caution">
    <text evidence="7">The sequence shown here is derived from an EMBL/GenBank/DDBJ whole genome shotgun (WGS) entry which is preliminary data.</text>
</comment>
<dbReference type="InterPro" id="IPR016171">
    <property type="entry name" value="Vanillyl_alc_oxidase_C-sub2"/>
</dbReference>
<dbReference type="Gene3D" id="3.30.70.2520">
    <property type="match status" value="1"/>
</dbReference>